<dbReference type="AlphaFoldDB" id="A0A9D9EH84"/>
<sequence length="169" mass="18518">MRKLILPLVMALSLCSCKNNADLFNGEYSFKTSGNIQLSMNDGRLKDFELTDELGTLQIERLYKDSNDSVIILKNVFGGGVEVVKAAAYGDSLVLSPYTKTMEIVLNEAADHLATLDVYRADVMVSGNGYMYGNCIVIHEKYDGILFADGMEAGTLDSGDIVTVARRNE</sequence>
<protein>
    <submittedName>
        <fullName evidence="2">Uncharacterized protein</fullName>
    </submittedName>
</protein>
<feature type="signal peptide" evidence="1">
    <location>
        <begin position="1"/>
        <end position="21"/>
    </location>
</feature>
<organism evidence="2 3">
    <name type="scientific">Candidatus Enterocola intestinipullorum</name>
    <dbReference type="NCBI Taxonomy" id="2840783"/>
    <lineage>
        <taxon>Bacteria</taxon>
        <taxon>Pseudomonadati</taxon>
        <taxon>Bacteroidota</taxon>
        <taxon>Bacteroidia</taxon>
        <taxon>Bacteroidales</taxon>
        <taxon>Candidatus Enterocola</taxon>
    </lineage>
</organism>
<dbReference type="EMBL" id="JADIMR010000104">
    <property type="protein sequence ID" value="MBO8447493.1"/>
    <property type="molecule type" value="Genomic_DNA"/>
</dbReference>
<reference evidence="2" key="2">
    <citation type="journal article" date="2021" name="PeerJ">
        <title>Extensive microbial diversity within the chicken gut microbiome revealed by metagenomics and culture.</title>
        <authorList>
            <person name="Gilroy R."/>
            <person name="Ravi A."/>
            <person name="Getino M."/>
            <person name="Pursley I."/>
            <person name="Horton D.L."/>
            <person name="Alikhan N.F."/>
            <person name="Baker D."/>
            <person name="Gharbi K."/>
            <person name="Hall N."/>
            <person name="Watson M."/>
            <person name="Adriaenssens E.M."/>
            <person name="Foster-Nyarko E."/>
            <person name="Jarju S."/>
            <person name="Secka A."/>
            <person name="Antonio M."/>
            <person name="Oren A."/>
            <person name="Chaudhuri R.R."/>
            <person name="La Ragione R."/>
            <person name="Hildebrand F."/>
            <person name="Pallen M.J."/>
        </authorList>
    </citation>
    <scope>NUCLEOTIDE SEQUENCE</scope>
    <source>
        <strain evidence="2">D3-1215</strain>
    </source>
</reference>
<dbReference type="PROSITE" id="PS51257">
    <property type="entry name" value="PROKAR_LIPOPROTEIN"/>
    <property type="match status" value="1"/>
</dbReference>
<name>A0A9D9EH84_9BACT</name>
<dbReference type="Proteomes" id="UP000823637">
    <property type="component" value="Unassembled WGS sequence"/>
</dbReference>
<feature type="chain" id="PRO_5038615558" evidence="1">
    <location>
        <begin position="22"/>
        <end position="169"/>
    </location>
</feature>
<reference evidence="2" key="1">
    <citation type="submission" date="2020-10" db="EMBL/GenBank/DDBJ databases">
        <authorList>
            <person name="Gilroy R."/>
        </authorList>
    </citation>
    <scope>NUCLEOTIDE SEQUENCE</scope>
    <source>
        <strain evidence="2">D3-1215</strain>
    </source>
</reference>
<evidence type="ECO:0000256" key="1">
    <source>
        <dbReference type="SAM" id="SignalP"/>
    </source>
</evidence>
<proteinExistence type="predicted"/>
<comment type="caution">
    <text evidence="2">The sequence shown here is derived from an EMBL/GenBank/DDBJ whole genome shotgun (WGS) entry which is preliminary data.</text>
</comment>
<accession>A0A9D9EH84</accession>
<evidence type="ECO:0000313" key="2">
    <source>
        <dbReference type="EMBL" id="MBO8447493.1"/>
    </source>
</evidence>
<gene>
    <name evidence="2" type="ORF">IAC32_07105</name>
</gene>
<evidence type="ECO:0000313" key="3">
    <source>
        <dbReference type="Proteomes" id="UP000823637"/>
    </source>
</evidence>
<keyword evidence="1" id="KW-0732">Signal</keyword>